<dbReference type="PANTHER" id="PTHR35285">
    <property type="entry name" value="2-C-METHYL-D-ERYTHRITOL 4-PHOSPHATE CYTIDYLYLTRANSFERASE"/>
    <property type="match status" value="1"/>
</dbReference>
<keyword evidence="8" id="KW-0808">Transferase</keyword>
<comment type="subcellular location">
    <subcellularLocation>
        <location evidence="1">Membrane</location>
        <topology evidence="1">Single-pass membrane protein</topology>
    </subcellularLocation>
</comment>
<feature type="transmembrane region" description="Helical" evidence="5">
    <location>
        <begin position="292"/>
        <end position="312"/>
    </location>
</feature>
<keyword evidence="9" id="KW-1185">Reference proteome</keyword>
<keyword evidence="6" id="KW-0732">Signal</keyword>
<dbReference type="AlphaFoldDB" id="A0AAV3NIJ5"/>
<dbReference type="Proteomes" id="UP001454036">
    <property type="component" value="Unassembled WGS sequence"/>
</dbReference>
<organism evidence="8 9">
    <name type="scientific">Lithospermum erythrorhizon</name>
    <name type="common">Purple gromwell</name>
    <name type="synonym">Lithospermum officinale var. erythrorhizon</name>
    <dbReference type="NCBI Taxonomy" id="34254"/>
    <lineage>
        <taxon>Eukaryota</taxon>
        <taxon>Viridiplantae</taxon>
        <taxon>Streptophyta</taxon>
        <taxon>Embryophyta</taxon>
        <taxon>Tracheophyta</taxon>
        <taxon>Spermatophyta</taxon>
        <taxon>Magnoliopsida</taxon>
        <taxon>eudicotyledons</taxon>
        <taxon>Gunneridae</taxon>
        <taxon>Pentapetalae</taxon>
        <taxon>asterids</taxon>
        <taxon>lamiids</taxon>
        <taxon>Boraginales</taxon>
        <taxon>Boraginaceae</taxon>
        <taxon>Boraginoideae</taxon>
        <taxon>Lithospermeae</taxon>
        <taxon>Lithospermum</taxon>
    </lineage>
</organism>
<keyword evidence="4 5" id="KW-0472">Membrane</keyword>
<dbReference type="GO" id="GO:0016740">
    <property type="term" value="F:transferase activity"/>
    <property type="evidence" value="ECO:0007669"/>
    <property type="project" value="UniProtKB-KW"/>
</dbReference>
<protein>
    <submittedName>
        <fullName evidence="8">Transferase</fullName>
    </submittedName>
</protein>
<evidence type="ECO:0000313" key="8">
    <source>
        <dbReference type="EMBL" id="GAA0139184.1"/>
    </source>
</evidence>
<proteinExistence type="predicted"/>
<name>A0AAV3NIJ5_LITER</name>
<accession>A0AAV3NIJ5</accession>
<dbReference type="EMBL" id="BAABME010000065">
    <property type="protein sequence ID" value="GAA0139184.1"/>
    <property type="molecule type" value="Genomic_DNA"/>
</dbReference>
<gene>
    <name evidence="8" type="ORF">LIER_00784</name>
</gene>
<feature type="signal peptide" evidence="6">
    <location>
        <begin position="1"/>
        <end position="23"/>
    </location>
</feature>
<dbReference type="InterPro" id="IPR046756">
    <property type="entry name" value="VAS1/VOA1_TM"/>
</dbReference>
<evidence type="ECO:0000313" key="9">
    <source>
        <dbReference type="Proteomes" id="UP001454036"/>
    </source>
</evidence>
<sequence>MKSTMVVGFGLLMIASLLSVVVASSAFPSTVPAFLWSSHEHPIGEEITVKEAVRYQMLSPRNLVKAVISEGGLSNLLCSGKHDEQSTNLALIFIGKQIQSSEISKPRNADPVLLNLLKESFMKSNLSLAFPYVSTSDSEAIESSLISEFADACGQNLEMDNIVFSESCSLEGDNFKKLSDVNAVHDHLISRAKAGTQSQGSVIVFCHGGVSDMKTQKHYSEGRFFSELLQSLEQLNAKYTALYVSDPSRPIEYPSHRELQRFLAEGAFGNASGNSTMCDGLCQIKSSLLEGLFVGLVLLVILISGLCCMMGIDTPTRFETPQDS</sequence>
<evidence type="ECO:0000256" key="6">
    <source>
        <dbReference type="SAM" id="SignalP"/>
    </source>
</evidence>
<evidence type="ECO:0000256" key="4">
    <source>
        <dbReference type="ARBA" id="ARBA00023136"/>
    </source>
</evidence>
<evidence type="ECO:0000256" key="1">
    <source>
        <dbReference type="ARBA" id="ARBA00004167"/>
    </source>
</evidence>
<dbReference type="Pfam" id="PF20520">
    <property type="entry name" value="Ac45-VOA1_TM"/>
    <property type="match status" value="1"/>
</dbReference>
<keyword evidence="2 5" id="KW-0812">Transmembrane</keyword>
<comment type="caution">
    <text evidence="8">The sequence shown here is derived from an EMBL/GenBank/DDBJ whole genome shotgun (WGS) entry which is preliminary data.</text>
</comment>
<reference evidence="8 9" key="1">
    <citation type="submission" date="2024-01" db="EMBL/GenBank/DDBJ databases">
        <title>The complete chloroplast genome sequence of Lithospermum erythrorhizon: insights into the phylogenetic relationship among Boraginaceae species and the maternal lineages of purple gromwells.</title>
        <authorList>
            <person name="Okada T."/>
            <person name="Watanabe K."/>
        </authorList>
    </citation>
    <scope>NUCLEOTIDE SEQUENCE [LARGE SCALE GENOMIC DNA]</scope>
</reference>
<evidence type="ECO:0000259" key="7">
    <source>
        <dbReference type="Pfam" id="PF20520"/>
    </source>
</evidence>
<feature type="domain" description="V-type proton ATPase subunit S1/VOA1 transmembrane" evidence="7">
    <location>
        <begin position="288"/>
        <end position="319"/>
    </location>
</feature>
<keyword evidence="3 5" id="KW-1133">Transmembrane helix</keyword>
<dbReference type="GO" id="GO:0016020">
    <property type="term" value="C:membrane"/>
    <property type="evidence" value="ECO:0007669"/>
    <property type="project" value="UniProtKB-SubCell"/>
</dbReference>
<feature type="chain" id="PRO_5043954752" evidence="6">
    <location>
        <begin position="24"/>
        <end position="324"/>
    </location>
</feature>
<evidence type="ECO:0000256" key="2">
    <source>
        <dbReference type="ARBA" id="ARBA00022692"/>
    </source>
</evidence>
<evidence type="ECO:0000256" key="5">
    <source>
        <dbReference type="SAM" id="Phobius"/>
    </source>
</evidence>
<evidence type="ECO:0000256" key="3">
    <source>
        <dbReference type="ARBA" id="ARBA00022989"/>
    </source>
</evidence>
<dbReference type="PANTHER" id="PTHR35285:SF1">
    <property type="entry name" value="2-C-METHYL-D-ERYTHRITOL 4-PHOSPHATE CYTIDYLYLTRANSFERASE"/>
    <property type="match status" value="1"/>
</dbReference>